<evidence type="ECO:0000259" key="7">
    <source>
        <dbReference type="PROSITE" id="PS50011"/>
    </source>
</evidence>
<dbReference type="PROSITE" id="PS50011">
    <property type="entry name" value="PROTEIN_KINASE_DOM"/>
    <property type="match status" value="1"/>
</dbReference>
<evidence type="ECO:0000256" key="6">
    <source>
        <dbReference type="RuleBase" id="RU000304"/>
    </source>
</evidence>
<evidence type="ECO:0000313" key="8">
    <source>
        <dbReference type="Proteomes" id="UP000515154"/>
    </source>
</evidence>
<evidence type="ECO:0000256" key="4">
    <source>
        <dbReference type="ARBA" id="ARBA00022840"/>
    </source>
</evidence>
<comment type="similarity">
    <text evidence="1">Belongs to the protein kinase superfamily. STE Ser/Thr protein kinase family. STE20 subfamily.</text>
</comment>
<evidence type="ECO:0000313" key="9">
    <source>
        <dbReference type="RefSeq" id="XP_036355587.1"/>
    </source>
</evidence>
<dbReference type="Proteomes" id="UP000515154">
    <property type="component" value="Unplaced"/>
</dbReference>
<keyword evidence="4 5" id="KW-0067">ATP-binding</keyword>
<dbReference type="InterPro" id="IPR051931">
    <property type="entry name" value="PAK3-like"/>
</dbReference>
<dbReference type="EC" id="2.7.11.1" evidence="2"/>
<dbReference type="SUPFAM" id="SSF56112">
    <property type="entry name" value="Protein kinase-like (PK-like)"/>
    <property type="match status" value="1"/>
</dbReference>
<dbReference type="PANTHER" id="PTHR45832:SF22">
    <property type="entry name" value="SERINE_THREONINE-PROTEIN KINASE SAMKA-RELATED"/>
    <property type="match status" value="1"/>
</dbReference>
<dbReference type="InterPro" id="IPR000719">
    <property type="entry name" value="Prot_kinase_dom"/>
</dbReference>
<protein>
    <recommendedName>
        <fullName evidence="2">non-specific serine/threonine protein kinase</fullName>
        <ecNumber evidence="2">2.7.11.1</ecNumber>
    </recommendedName>
</protein>
<feature type="domain" description="Protein kinase" evidence="7">
    <location>
        <begin position="79"/>
        <end position="255"/>
    </location>
</feature>
<dbReference type="SMART" id="SM00220">
    <property type="entry name" value="S_TKc"/>
    <property type="match status" value="1"/>
</dbReference>
<name>A0A7E6ELA1_9MOLL</name>
<evidence type="ECO:0000256" key="2">
    <source>
        <dbReference type="ARBA" id="ARBA00012513"/>
    </source>
</evidence>
<dbReference type="AlphaFoldDB" id="A0A7E6ELA1"/>
<sequence length="255" mass="28430">MSIFQSQWYKSAGGKELVLPIDVFWNTLSDCFESYLDNWSRILRICEEDRSDIDTGIASKVQNILLGSLVSLEDPREIYTIKKKLGSGASGVVNLAVNNLLGSTVAIKSMNLELQPKKELLISEIEVNLTKHVNIVNYLNGFLVSNSELWVVMEYLDGGALTDVVMETMMKEEQMATVIGDVVNGLNFLHSHNIIHRDIKSDNVLLGLNGDVKLTDFGFCAQVVGDSANRNTMVGTPYWMAPEVVAKYFLYLNNI</sequence>
<organism evidence="8 9">
    <name type="scientific">Octopus sinensis</name>
    <name type="common">East Asian common octopus</name>
    <dbReference type="NCBI Taxonomy" id="2607531"/>
    <lineage>
        <taxon>Eukaryota</taxon>
        <taxon>Metazoa</taxon>
        <taxon>Spiralia</taxon>
        <taxon>Lophotrochozoa</taxon>
        <taxon>Mollusca</taxon>
        <taxon>Cephalopoda</taxon>
        <taxon>Coleoidea</taxon>
        <taxon>Octopodiformes</taxon>
        <taxon>Octopoda</taxon>
        <taxon>Incirrata</taxon>
        <taxon>Octopodidae</taxon>
        <taxon>Octopus</taxon>
    </lineage>
</organism>
<dbReference type="Pfam" id="PF00069">
    <property type="entry name" value="Pkinase"/>
    <property type="match status" value="1"/>
</dbReference>
<keyword evidence="8" id="KW-1185">Reference proteome</keyword>
<dbReference type="GO" id="GO:0004674">
    <property type="term" value="F:protein serine/threonine kinase activity"/>
    <property type="evidence" value="ECO:0007669"/>
    <property type="project" value="UniProtKB-KW"/>
</dbReference>
<dbReference type="Gene3D" id="1.10.510.10">
    <property type="entry name" value="Transferase(Phosphotransferase) domain 1"/>
    <property type="match status" value="1"/>
</dbReference>
<reference evidence="9" key="1">
    <citation type="submission" date="2025-08" db="UniProtKB">
        <authorList>
            <consortium name="RefSeq"/>
        </authorList>
    </citation>
    <scope>IDENTIFICATION</scope>
</reference>
<evidence type="ECO:0000256" key="5">
    <source>
        <dbReference type="PROSITE-ProRule" id="PRU10141"/>
    </source>
</evidence>
<dbReference type="InterPro" id="IPR011009">
    <property type="entry name" value="Kinase-like_dom_sf"/>
</dbReference>
<dbReference type="PANTHER" id="PTHR45832">
    <property type="entry name" value="SERINE/THREONINE-PROTEIN KINASE SAMKA-RELATED-RELATED"/>
    <property type="match status" value="1"/>
</dbReference>
<feature type="binding site" evidence="5">
    <location>
        <position position="108"/>
    </location>
    <ligand>
        <name>ATP</name>
        <dbReference type="ChEBI" id="CHEBI:30616"/>
    </ligand>
</feature>
<proteinExistence type="inferred from homology"/>
<dbReference type="PROSITE" id="PS00108">
    <property type="entry name" value="PROTEIN_KINASE_ST"/>
    <property type="match status" value="1"/>
</dbReference>
<keyword evidence="6" id="KW-0808">Transferase</keyword>
<gene>
    <name evidence="9" type="primary">LOC115230539</name>
</gene>
<keyword evidence="6" id="KW-0723">Serine/threonine-protein kinase</keyword>
<accession>A0A7E6ELA1</accession>
<evidence type="ECO:0000256" key="3">
    <source>
        <dbReference type="ARBA" id="ARBA00022741"/>
    </source>
</evidence>
<evidence type="ECO:0000256" key="1">
    <source>
        <dbReference type="ARBA" id="ARBA00008874"/>
    </source>
</evidence>
<dbReference type="KEGG" id="osn:115230539"/>
<keyword evidence="6" id="KW-0418">Kinase</keyword>
<dbReference type="InterPro" id="IPR017441">
    <property type="entry name" value="Protein_kinase_ATP_BS"/>
</dbReference>
<dbReference type="PROSITE" id="PS00107">
    <property type="entry name" value="PROTEIN_KINASE_ATP"/>
    <property type="match status" value="1"/>
</dbReference>
<keyword evidence="3 5" id="KW-0547">Nucleotide-binding</keyword>
<dbReference type="InterPro" id="IPR008271">
    <property type="entry name" value="Ser/Thr_kinase_AS"/>
</dbReference>
<dbReference type="Gene3D" id="3.30.200.20">
    <property type="entry name" value="Phosphorylase Kinase, domain 1"/>
    <property type="match status" value="1"/>
</dbReference>
<dbReference type="RefSeq" id="XP_036355587.1">
    <property type="nucleotide sequence ID" value="XM_036499694.1"/>
</dbReference>
<dbReference type="GO" id="GO:0005524">
    <property type="term" value="F:ATP binding"/>
    <property type="evidence" value="ECO:0007669"/>
    <property type="project" value="UniProtKB-UniRule"/>
</dbReference>